<protein>
    <submittedName>
        <fullName evidence="5">ABC transporter, ATP-binding protein</fullName>
    </submittedName>
</protein>
<dbReference type="Pfam" id="PF00005">
    <property type="entry name" value="ABC_tran"/>
    <property type="match status" value="1"/>
</dbReference>
<evidence type="ECO:0000259" key="4">
    <source>
        <dbReference type="PROSITE" id="PS50893"/>
    </source>
</evidence>
<dbReference type="PANTHER" id="PTHR42939">
    <property type="entry name" value="ABC TRANSPORTER ATP-BINDING PROTEIN ALBC-RELATED"/>
    <property type="match status" value="1"/>
</dbReference>
<dbReference type="PANTHER" id="PTHR42939:SF1">
    <property type="entry name" value="ABC TRANSPORTER ATP-BINDING PROTEIN ALBC-RELATED"/>
    <property type="match status" value="1"/>
</dbReference>
<accession>A0A133YHK7</accession>
<dbReference type="PROSITE" id="PS00211">
    <property type="entry name" value="ABC_TRANSPORTER_1"/>
    <property type="match status" value="1"/>
</dbReference>
<feature type="domain" description="ABC transporter" evidence="4">
    <location>
        <begin position="2"/>
        <end position="215"/>
    </location>
</feature>
<reference evidence="6" key="1">
    <citation type="submission" date="2016-01" db="EMBL/GenBank/DDBJ databases">
        <authorList>
            <person name="Mitreva M."/>
            <person name="Pepin K.H."/>
            <person name="Mihindukulasuriya K.A."/>
            <person name="Fulton R."/>
            <person name="Fronick C."/>
            <person name="O'Laughlin M."/>
            <person name="Miner T."/>
            <person name="Herter B."/>
            <person name="Rosa B.A."/>
            <person name="Cordes M."/>
            <person name="Tomlinson C."/>
            <person name="Wollam A."/>
            <person name="Palsikar V.B."/>
            <person name="Mardis E.R."/>
            <person name="Wilson R.K."/>
        </authorList>
    </citation>
    <scope>NUCLEOTIDE SEQUENCE [LARGE SCALE GENOMIC DNA]</scope>
    <source>
        <strain evidence="6">KA00274</strain>
    </source>
</reference>
<name>A0A133YHK7_9FIRM</name>
<dbReference type="InterPro" id="IPR051782">
    <property type="entry name" value="ABC_Transporter_VariousFunc"/>
</dbReference>
<keyword evidence="1" id="KW-0813">Transport</keyword>
<evidence type="ECO:0000256" key="3">
    <source>
        <dbReference type="ARBA" id="ARBA00022840"/>
    </source>
</evidence>
<keyword evidence="3 5" id="KW-0067">ATP-binding</keyword>
<proteinExistence type="predicted"/>
<dbReference type="InterPro" id="IPR017871">
    <property type="entry name" value="ABC_transporter-like_CS"/>
</dbReference>
<dbReference type="InterPro" id="IPR027417">
    <property type="entry name" value="P-loop_NTPase"/>
</dbReference>
<comment type="caution">
    <text evidence="5">The sequence shown here is derived from an EMBL/GenBank/DDBJ whole genome shotgun (WGS) entry which is preliminary data.</text>
</comment>
<keyword evidence="2" id="KW-0547">Nucleotide-binding</keyword>
<dbReference type="SUPFAM" id="SSF52540">
    <property type="entry name" value="P-loop containing nucleoside triphosphate hydrolases"/>
    <property type="match status" value="1"/>
</dbReference>
<dbReference type="PROSITE" id="PS50893">
    <property type="entry name" value="ABC_TRANSPORTER_2"/>
    <property type="match status" value="1"/>
</dbReference>
<dbReference type="STRING" id="1497955.HMPREF1872_00018"/>
<dbReference type="Proteomes" id="UP000070080">
    <property type="component" value="Unassembled WGS sequence"/>
</dbReference>
<dbReference type="SMART" id="SM00382">
    <property type="entry name" value="AAA"/>
    <property type="match status" value="1"/>
</dbReference>
<dbReference type="GO" id="GO:0005524">
    <property type="term" value="F:ATP binding"/>
    <property type="evidence" value="ECO:0007669"/>
    <property type="project" value="UniProtKB-KW"/>
</dbReference>
<keyword evidence="6" id="KW-1185">Reference proteome</keyword>
<dbReference type="AlphaFoldDB" id="A0A133YHK7"/>
<dbReference type="RefSeq" id="WP_066712143.1">
    <property type="nucleotide sequence ID" value="NZ_CP118869.1"/>
</dbReference>
<organism evidence="5 6">
    <name type="scientific">Amygdalobacter nucleatus</name>
    <dbReference type="NCBI Taxonomy" id="3029274"/>
    <lineage>
        <taxon>Bacteria</taxon>
        <taxon>Bacillati</taxon>
        <taxon>Bacillota</taxon>
        <taxon>Clostridia</taxon>
        <taxon>Eubacteriales</taxon>
        <taxon>Oscillospiraceae</taxon>
        <taxon>Amygdalobacter</taxon>
    </lineage>
</organism>
<evidence type="ECO:0000313" key="6">
    <source>
        <dbReference type="Proteomes" id="UP000070080"/>
    </source>
</evidence>
<dbReference type="InterPro" id="IPR003439">
    <property type="entry name" value="ABC_transporter-like_ATP-bd"/>
</dbReference>
<gene>
    <name evidence="5" type="ORF">HMPREF1872_00018</name>
</gene>
<sequence>MLKLEAASYTYNDNHKAIFTELNYEFVAGGRYILRGKNGSGKSTLIQILANRRTLTSGRLISEAKSVIYLPQQLQLADGFIYTAKEFLNNAIELIKRQQKHKSKLKLNAPNMLANLAKRYTSLVNDFKLETSLELPVSALSFGQKQKLLLVRALLGQADLYLMDEAWSSLDQATIQKLPAIFAKYIVANSCLIQISHDPENLWSDYTCLHFPLLTEVKK</sequence>
<dbReference type="EMBL" id="LSCV01000001">
    <property type="protein sequence ID" value="KXB42682.1"/>
    <property type="molecule type" value="Genomic_DNA"/>
</dbReference>
<dbReference type="InterPro" id="IPR003593">
    <property type="entry name" value="AAA+_ATPase"/>
</dbReference>
<dbReference type="Gene3D" id="3.40.50.300">
    <property type="entry name" value="P-loop containing nucleotide triphosphate hydrolases"/>
    <property type="match status" value="1"/>
</dbReference>
<dbReference type="GO" id="GO:0016887">
    <property type="term" value="F:ATP hydrolysis activity"/>
    <property type="evidence" value="ECO:0007669"/>
    <property type="project" value="InterPro"/>
</dbReference>
<evidence type="ECO:0000313" key="5">
    <source>
        <dbReference type="EMBL" id="KXB42682.1"/>
    </source>
</evidence>
<evidence type="ECO:0000256" key="2">
    <source>
        <dbReference type="ARBA" id="ARBA00022741"/>
    </source>
</evidence>
<evidence type="ECO:0000256" key="1">
    <source>
        <dbReference type="ARBA" id="ARBA00022448"/>
    </source>
</evidence>